<dbReference type="EMBL" id="KN275964">
    <property type="protein sequence ID" value="KGM91796.1"/>
    <property type="molecule type" value="Genomic_DNA"/>
</dbReference>
<dbReference type="KEGG" id="pbn:PADG_12111"/>
<gene>
    <name evidence="1" type="ORF">PADG_12111</name>
</gene>
<dbReference type="OrthoDB" id="10042665at2759"/>
<accession>A0A0A0HUW3</accession>
<evidence type="ECO:0000313" key="2">
    <source>
        <dbReference type="Proteomes" id="UP000001628"/>
    </source>
</evidence>
<keyword evidence="2" id="KW-1185">Reference proteome</keyword>
<evidence type="ECO:0000313" key="1">
    <source>
        <dbReference type="EMBL" id="KGM91796.1"/>
    </source>
</evidence>
<dbReference type="HOGENOM" id="CLU_1518354_0_0_1"/>
<proteinExistence type="predicted"/>
<sequence length="177" mass="19938">MGDLVICTPRVHDFSLNEKLWGDIHARDIVSGTRLTQITQEIIEGIKFSSTPCDMLTILKKKRVIKSLTESPVALQMEKALTLLLQEREWEKTLTAEAIAEEDIYKFTEMSLNGRQIKNLVRIAHNVANADGAKLCATHVRTALTANGYTIPSLGALPFDASLYRIYQFILRYCVLN</sequence>
<organism evidence="1 2">
    <name type="scientific">Paracoccidioides brasiliensis (strain Pb18)</name>
    <dbReference type="NCBI Taxonomy" id="502780"/>
    <lineage>
        <taxon>Eukaryota</taxon>
        <taxon>Fungi</taxon>
        <taxon>Dikarya</taxon>
        <taxon>Ascomycota</taxon>
        <taxon>Pezizomycotina</taxon>
        <taxon>Eurotiomycetes</taxon>
        <taxon>Eurotiomycetidae</taxon>
        <taxon>Onygenales</taxon>
        <taxon>Ajellomycetaceae</taxon>
        <taxon>Paracoccidioides</taxon>
    </lineage>
</organism>
<dbReference type="AlphaFoldDB" id="A0A0A0HUW3"/>
<reference evidence="1 2" key="1">
    <citation type="journal article" date="2011" name="PLoS Genet.">
        <title>Comparative genomic analysis of human fungal pathogens causing paracoccidioidomycosis.</title>
        <authorList>
            <person name="Desjardins C.A."/>
            <person name="Champion M.D."/>
            <person name="Holder J.W."/>
            <person name="Muszewska A."/>
            <person name="Goldberg J."/>
            <person name="Bailao A.M."/>
            <person name="Brigido M.M."/>
            <person name="Ferreira M.E."/>
            <person name="Garcia A.M."/>
            <person name="Grynberg M."/>
            <person name="Gujja S."/>
            <person name="Heiman D.I."/>
            <person name="Henn M.R."/>
            <person name="Kodira C.D."/>
            <person name="Leon-Narvaez H."/>
            <person name="Longo L.V."/>
            <person name="Ma L.J."/>
            <person name="Malavazi I."/>
            <person name="Matsuo A.L."/>
            <person name="Morais F.V."/>
            <person name="Pereira M."/>
            <person name="Rodriguez-Brito S."/>
            <person name="Sakthikumar S."/>
            <person name="Salem-Izacc S.M."/>
            <person name="Sykes S.M."/>
            <person name="Teixeira M.M."/>
            <person name="Vallejo M.C."/>
            <person name="Walter M.E."/>
            <person name="Yandava C."/>
            <person name="Young S."/>
            <person name="Zeng Q."/>
            <person name="Zucker J."/>
            <person name="Felipe M.S."/>
            <person name="Goldman G.H."/>
            <person name="Haas B.J."/>
            <person name="McEwen J.G."/>
            <person name="Nino-Vega G."/>
            <person name="Puccia R."/>
            <person name="San-Blas G."/>
            <person name="Soares C.M."/>
            <person name="Birren B.W."/>
            <person name="Cuomo C.A."/>
        </authorList>
    </citation>
    <scope>NUCLEOTIDE SEQUENCE [LARGE SCALE GENOMIC DNA]</scope>
    <source>
        <strain evidence="1 2">Pb18</strain>
    </source>
</reference>
<dbReference type="InParanoid" id="A0A0A0HUW3"/>
<dbReference type="PANTHER" id="PTHR46411:SF3">
    <property type="entry name" value="AAA+ ATPASE DOMAIN-CONTAINING PROTEIN"/>
    <property type="match status" value="1"/>
</dbReference>
<name>A0A0A0HUW3_PARBD</name>
<dbReference type="RefSeq" id="XP_010761969.1">
    <property type="nucleotide sequence ID" value="XM_010763667.1"/>
</dbReference>
<dbReference type="STRING" id="502780.A0A0A0HUW3"/>
<dbReference type="GeneID" id="22588008"/>
<dbReference type="PANTHER" id="PTHR46411">
    <property type="entry name" value="FAMILY ATPASE, PUTATIVE-RELATED"/>
    <property type="match status" value="1"/>
</dbReference>
<protein>
    <submittedName>
        <fullName evidence="1">Uncharacterized protein</fullName>
    </submittedName>
</protein>
<dbReference type="VEuPathDB" id="FungiDB:PADG_12111"/>
<dbReference type="Proteomes" id="UP000001628">
    <property type="component" value="Unassembled WGS sequence"/>
</dbReference>